<proteinExistence type="predicted"/>
<reference evidence="1 2" key="1">
    <citation type="submission" date="2021-06" db="EMBL/GenBank/DDBJ databases">
        <authorList>
            <person name="Palmer J.M."/>
        </authorList>
    </citation>
    <scope>NUCLEOTIDE SEQUENCE [LARGE SCALE GENOMIC DNA]</scope>
    <source>
        <strain evidence="1 2">GA_2019</strain>
        <tissue evidence="1">Muscle</tissue>
    </source>
</reference>
<evidence type="ECO:0000313" key="2">
    <source>
        <dbReference type="Proteomes" id="UP001476798"/>
    </source>
</evidence>
<accession>A0ABV0MXH9</accession>
<dbReference type="EMBL" id="JAHRIO010019618">
    <property type="protein sequence ID" value="MEQ2163833.1"/>
    <property type="molecule type" value="Genomic_DNA"/>
</dbReference>
<keyword evidence="2" id="KW-1185">Reference proteome</keyword>
<organism evidence="1 2">
    <name type="scientific">Goodea atripinnis</name>
    <dbReference type="NCBI Taxonomy" id="208336"/>
    <lineage>
        <taxon>Eukaryota</taxon>
        <taxon>Metazoa</taxon>
        <taxon>Chordata</taxon>
        <taxon>Craniata</taxon>
        <taxon>Vertebrata</taxon>
        <taxon>Euteleostomi</taxon>
        <taxon>Actinopterygii</taxon>
        <taxon>Neopterygii</taxon>
        <taxon>Teleostei</taxon>
        <taxon>Neoteleostei</taxon>
        <taxon>Acanthomorphata</taxon>
        <taxon>Ovalentaria</taxon>
        <taxon>Atherinomorphae</taxon>
        <taxon>Cyprinodontiformes</taxon>
        <taxon>Goodeidae</taxon>
        <taxon>Goodea</taxon>
    </lineage>
</organism>
<comment type="caution">
    <text evidence="1">The sequence shown here is derived from an EMBL/GenBank/DDBJ whole genome shotgun (WGS) entry which is preliminary data.</text>
</comment>
<protein>
    <submittedName>
        <fullName evidence="1">Uncharacterized protein</fullName>
    </submittedName>
</protein>
<dbReference type="Proteomes" id="UP001476798">
    <property type="component" value="Unassembled WGS sequence"/>
</dbReference>
<evidence type="ECO:0000313" key="1">
    <source>
        <dbReference type="EMBL" id="MEQ2163833.1"/>
    </source>
</evidence>
<gene>
    <name evidence="1" type="ORF">GOODEAATRI_034618</name>
</gene>
<sequence>MVTREMVGNLLQNKKMNCSVFGLLTHTDSHDVNKVKECLENAVKVTGADITQPKPLGPFITLAIQVQVQQRDQADAEKDKVGVLHQGKYAREADKAEKKRKYLMQCCGIFLLKWIEVDSQQEKIRTLSL</sequence>
<name>A0ABV0MXH9_9TELE</name>